<dbReference type="Proteomes" id="UP000265768">
    <property type="component" value="Unassembled WGS sequence"/>
</dbReference>
<name>A0A3A4ARI0_9ACTN</name>
<dbReference type="Pfam" id="PF20434">
    <property type="entry name" value="BD-FAE"/>
    <property type="match status" value="1"/>
</dbReference>
<protein>
    <submittedName>
        <fullName evidence="3">Alpha/beta hydrolase</fullName>
    </submittedName>
</protein>
<organism evidence="3 4">
    <name type="scientific">Bailinhaonella thermotolerans</name>
    <dbReference type="NCBI Taxonomy" id="1070861"/>
    <lineage>
        <taxon>Bacteria</taxon>
        <taxon>Bacillati</taxon>
        <taxon>Actinomycetota</taxon>
        <taxon>Actinomycetes</taxon>
        <taxon>Streptosporangiales</taxon>
        <taxon>Streptosporangiaceae</taxon>
        <taxon>Bailinhaonella</taxon>
    </lineage>
</organism>
<evidence type="ECO:0000313" key="4">
    <source>
        <dbReference type="Proteomes" id="UP000265768"/>
    </source>
</evidence>
<evidence type="ECO:0000313" key="3">
    <source>
        <dbReference type="EMBL" id="RJL32458.1"/>
    </source>
</evidence>
<dbReference type="RefSeq" id="WP_119926706.1">
    <property type="nucleotide sequence ID" value="NZ_QZEY01000004.1"/>
</dbReference>
<gene>
    <name evidence="3" type="ORF">D5H75_13045</name>
</gene>
<dbReference type="InterPro" id="IPR049492">
    <property type="entry name" value="BD-FAE-like_dom"/>
</dbReference>
<dbReference type="InterPro" id="IPR050300">
    <property type="entry name" value="GDXG_lipolytic_enzyme"/>
</dbReference>
<dbReference type="InterPro" id="IPR029058">
    <property type="entry name" value="AB_hydrolase_fold"/>
</dbReference>
<dbReference type="OrthoDB" id="255603at2"/>
<keyword evidence="4" id="KW-1185">Reference proteome</keyword>
<feature type="domain" description="BD-FAE-like" evidence="2">
    <location>
        <begin position="30"/>
        <end position="225"/>
    </location>
</feature>
<dbReference type="PANTHER" id="PTHR48081">
    <property type="entry name" value="AB HYDROLASE SUPERFAMILY PROTEIN C4A8.06C"/>
    <property type="match status" value="1"/>
</dbReference>
<dbReference type="SUPFAM" id="SSF53474">
    <property type="entry name" value="alpha/beta-Hydrolases"/>
    <property type="match status" value="1"/>
</dbReference>
<dbReference type="AlphaFoldDB" id="A0A3A4ARI0"/>
<comment type="caution">
    <text evidence="3">The sequence shown here is derived from an EMBL/GenBank/DDBJ whole genome shotgun (WGS) entry which is preliminary data.</text>
</comment>
<evidence type="ECO:0000256" key="1">
    <source>
        <dbReference type="ARBA" id="ARBA00022801"/>
    </source>
</evidence>
<keyword evidence="1 3" id="KW-0378">Hydrolase</keyword>
<dbReference type="GO" id="GO:0016787">
    <property type="term" value="F:hydrolase activity"/>
    <property type="evidence" value="ECO:0007669"/>
    <property type="project" value="UniProtKB-KW"/>
</dbReference>
<evidence type="ECO:0000259" key="2">
    <source>
        <dbReference type="Pfam" id="PF20434"/>
    </source>
</evidence>
<dbReference type="Gene3D" id="3.40.50.1820">
    <property type="entry name" value="alpha/beta hydrolase"/>
    <property type="match status" value="1"/>
</dbReference>
<sequence length="273" mass="29264">MRDPREVLTRPAPPPDLTVAYGAHPDQVIDVRLPPASPRAVVVMLHGGFWRPEYDRAHTAPMTSALAAEGYVACTPEYRRSGWPETLDDVAAALDALPGLLAAVWPGDGSPAGPPVVLAGHSAGGQLALWSAARHRLPAPRWRREEPPPVTGVLALAPVCDLGRASRLRLDGDAVDAFLGGSPHVHPPRYAAADPARLRPYDLPVVILHGDLDVQVPVTLSRDFARAGRDVTLRELRGVEHYGLIDPLSEAWPRVLSAVAELARRGPAGEPVR</sequence>
<proteinExistence type="predicted"/>
<dbReference type="EMBL" id="QZEY01000004">
    <property type="protein sequence ID" value="RJL32458.1"/>
    <property type="molecule type" value="Genomic_DNA"/>
</dbReference>
<reference evidence="3 4" key="1">
    <citation type="submission" date="2018-09" db="EMBL/GenBank/DDBJ databases">
        <title>YIM 75507 draft genome.</title>
        <authorList>
            <person name="Tang S."/>
            <person name="Feng Y."/>
        </authorList>
    </citation>
    <scope>NUCLEOTIDE SEQUENCE [LARGE SCALE GENOMIC DNA]</scope>
    <source>
        <strain evidence="3 4">YIM 75507</strain>
    </source>
</reference>
<accession>A0A3A4ARI0</accession>